<dbReference type="SFLD" id="SFLDS00029">
    <property type="entry name" value="Radical_SAM"/>
    <property type="match status" value="1"/>
</dbReference>
<dbReference type="EMBL" id="JBGEWD010000006">
    <property type="protein sequence ID" value="MEY8000085.1"/>
    <property type="molecule type" value="Genomic_DNA"/>
</dbReference>
<dbReference type="SFLD" id="SFLDG01123">
    <property type="entry name" value="methyltransferase_(Class_B)"/>
    <property type="match status" value="1"/>
</dbReference>
<evidence type="ECO:0000313" key="9">
    <source>
        <dbReference type="EMBL" id="MEY8000085.1"/>
    </source>
</evidence>
<dbReference type="SFLD" id="SFLDG01082">
    <property type="entry name" value="B12-binding_domain_containing"/>
    <property type="match status" value="1"/>
</dbReference>
<dbReference type="Pfam" id="PF04055">
    <property type="entry name" value="Radical_SAM"/>
    <property type="match status" value="1"/>
</dbReference>
<accession>A0ABV4BNJ0</accession>
<dbReference type="InterPro" id="IPR006638">
    <property type="entry name" value="Elp3/MiaA/NifB-like_rSAM"/>
</dbReference>
<keyword evidence="5" id="KW-0479">Metal-binding</keyword>
<dbReference type="InterPro" id="IPR023404">
    <property type="entry name" value="rSAM_horseshoe"/>
</dbReference>
<proteinExistence type="predicted"/>
<keyword evidence="6" id="KW-0408">Iron</keyword>
<evidence type="ECO:0000256" key="6">
    <source>
        <dbReference type="ARBA" id="ARBA00023004"/>
    </source>
</evidence>
<evidence type="ECO:0000256" key="1">
    <source>
        <dbReference type="ARBA" id="ARBA00001966"/>
    </source>
</evidence>
<keyword evidence="7" id="KW-0411">Iron-sulfur</keyword>
<dbReference type="RefSeq" id="WP_369703976.1">
    <property type="nucleotide sequence ID" value="NZ_JBGEWD010000006.1"/>
</dbReference>
<comment type="cofactor">
    <cofactor evidence="1">
        <name>[4Fe-4S] cluster</name>
        <dbReference type="ChEBI" id="CHEBI:49883"/>
    </cofactor>
</comment>
<dbReference type="Gene3D" id="3.80.30.20">
    <property type="entry name" value="tm_1862 like domain"/>
    <property type="match status" value="1"/>
</dbReference>
<dbReference type="InterPro" id="IPR007197">
    <property type="entry name" value="rSAM"/>
</dbReference>
<organism evidence="9 10">
    <name type="scientific">Clostridium moutaii</name>
    <dbReference type="NCBI Taxonomy" id="3240932"/>
    <lineage>
        <taxon>Bacteria</taxon>
        <taxon>Bacillati</taxon>
        <taxon>Bacillota</taxon>
        <taxon>Clostridia</taxon>
        <taxon>Eubacteriales</taxon>
        <taxon>Clostridiaceae</taxon>
        <taxon>Clostridium</taxon>
    </lineage>
</organism>
<evidence type="ECO:0000259" key="8">
    <source>
        <dbReference type="PROSITE" id="PS51918"/>
    </source>
</evidence>
<evidence type="ECO:0000256" key="2">
    <source>
        <dbReference type="ARBA" id="ARBA00022603"/>
    </source>
</evidence>
<keyword evidence="10" id="KW-1185">Reference proteome</keyword>
<keyword evidence="4" id="KW-0949">S-adenosyl-L-methionine</keyword>
<reference evidence="9 10" key="1">
    <citation type="submission" date="2024-08" db="EMBL/GenBank/DDBJ databases">
        <title>Clostridium lapicellarii sp. nov., and Clostridium renhuaiense sp. nov., two species isolated from the mud in a fermentation cellar used for producing sauce-flavour Chinese liquors.</title>
        <authorList>
            <person name="Yang F."/>
            <person name="Wang H."/>
            <person name="Chen L.Q."/>
            <person name="Zhou N."/>
            <person name="Lu J.J."/>
            <person name="Pu X.X."/>
            <person name="Wan B."/>
            <person name="Wang L."/>
            <person name="Liu S.J."/>
        </authorList>
    </citation>
    <scope>NUCLEOTIDE SEQUENCE [LARGE SCALE GENOMIC DNA]</scope>
    <source>
        <strain evidence="9 10">MT-5</strain>
    </source>
</reference>
<sequence>MKIKLIQPAMLPRPMDTKLKTRMSPSLALLTIANLTPKEHEVIIENENVEKIDFDEPVDLVAITVTVDVMNRAVEISKKFQNRNVTVIAGGIHITADPEGAPLNSFDAICVGMAEKVWAKILKDKENNSLKKIYYDMEDITGKEIVSPNYYIIDNKKYLYTNIISTSRGCPFECDFCYNSCKNVLKTYINRPIDDVIKDINALKTRHIMFIDDNFIGNPKWTKKLLEEIKPLKLKWNAAVTSNIVDMPELLNEMKAAGCQSLFIGFESINSKSIDSVHKVQNSVKRYEKLVDEIHKRGIMINASFVFGLDEDDVSVFKNTLKWIVKNKIETVTSHILTPYPGTKLYSSLMEKNRIVDYNLSNYNTAHVVYKPKNMTAEELYDGYLWIYKEVYTFKNIMKRLPKSKKQLIPFLAFNFFYRKFGKLTELLCNIVSFKNVGRFFRWLAYCIK</sequence>
<keyword evidence="3" id="KW-0808">Transferase</keyword>
<name>A0ABV4BNJ0_9CLOT</name>
<evidence type="ECO:0000313" key="10">
    <source>
        <dbReference type="Proteomes" id="UP001564657"/>
    </source>
</evidence>
<dbReference type="CDD" id="cd01335">
    <property type="entry name" value="Radical_SAM"/>
    <property type="match status" value="1"/>
</dbReference>
<dbReference type="Gene3D" id="3.40.50.280">
    <property type="entry name" value="Cobalamin-binding domain"/>
    <property type="match status" value="1"/>
</dbReference>
<protein>
    <submittedName>
        <fullName evidence="9">Radical SAM protein</fullName>
    </submittedName>
</protein>
<evidence type="ECO:0000256" key="5">
    <source>
        <dbReference type="ARBA" id="ARBA00022723"/>
    </source>
</evidence>
<dbReference type="InterPro" id="IPR034466">
    <property type="entry name" value="Methyltransferase_Class_B"/>
</dbReference>
<dbReference type="PROSITE" id="PS51918">
    <property type="entry name" value="RADICAL_SAM"/>
    <property type="match status" value="1"/>
</dbReference>
<evidence type="ECO:0000256" key="7">
    <source>
        <dbReference type="ARBA" id="ARBA00023014"/>
    </source>
</evidence>
<keyword evidence="2" id="KW-0489">Methyltransferase</keyword>
<dbReference type="PANTHER" id="PTHR43409">
    <property type="entry name" value="ANAEROBIC MAGNESIUM-PROTOPORPHYRIN IX MONOMETHYL ESTER CYCLASE-RELATED"/>
    <property type="match status" value="1"/>
</dbReference>
<comment type="caution">
    <text evidence="9">The sequence shown here is derived from an EMBL/GenBank/DDBJ whole genome shotgun (WGS) entry which is preliminary data.</text>
</comment>
<dbReference type="InterPro" id="IPR051198">
    <property type="entry name" value="BchE-like"/>
</dbReference>
<gene>
    <name evidence="9" type="ORF">AB8U03_07715</name>
</gene>
<dbReference type="SUPFAM" id="SSF102114">
    <property type="entry name" value="Radical SAM enzymes"/>
    <property type="match status" value="1"/>
</dbReference>
<dbReference type="Proteomes" id="UP001564657">
    <property type="component" value="Unassembled WGS sequence"/>
</dbReference>
<feature type="domain" description="Radical SAM core" evidence="8">
    <location>
        <begin position="156"/>
        <end position="376"/>
    </location>
</feature>
<dbReference type="InterPro" id="IPR058240">
    <property type="entry name" value="rSAM_sf"/>
</dbReference>
<evidence type="ECO:0000256" key="3">
    <source>
        <dbReference type="ARBA" id="ARBA00022679"/>
    </source>
</evidence>
<dbReference type="SMART" id="SM00729">
    <property type="entry name" value="Elp3"/>
    <property type="match status" value="1"/>
</dbReference>
<dbReference type="PANTHER" id="PTHR43409:SF7">
    <property type="entry name" value="BLL1977 PROTEIN"/>
    <property type="match status" value="1"/>
</dbReference>
<evidence type="ECO:0000256" key="4">
    <source>
        <dbReference type="ARBA" id="ARBA00022691"/>
    </source>
</evidence>